<dbReference type="AlphaFoldDB" id="A0A2S8FVX9"/>
<dbReference type="InterPro" id="IPR029063">
    <property type="entry name" value="SAM-dependent_MTases_sf"/>
</dbReference>
<dbReference type="InterPro" id="IPR041698">
    <property type="entry name" value="Methyltransf_25"/>
</dbReference>
<dbReference type="Pfam" id="PF13649">
    <property type="entry name" value="Methyltransf_25"/>
    <property type="match status" value="1"/>
</dbReference>
<dbReference type="SUPFAM" id="SSF53335">
    <property type="entry name" value="S-adenosyl-L-methionine-dependent methyltransferases"/>
    <property type="match status" value="1"/>
</dbReference>
<proteinExistence type="predicted"/>
<reference evidence="2 3" key="1">
    <citation type="submission" date="2018-02" db="EMBL/GenBank/DDBJ databases">
        <title>Comparative genomes isolates from brazilian mangrove.</title>
        <authorList>
            <person name="Araujo J.E."/>
            <person name="Taketani R.G."/>
            <person name="Silva M.C.P."/>
            <person name="Loureco M.V."/>
            <person name="Andreote F.D."/>
        </authorList>
    </citation>
    <scope>NUCLEOTIDE SEQUENCE [LARGE SCALE GENOMIC DNA]</scope>
    <source>
        <strain evidence="2 3">Hex-1 MGV</strain>
    </source>
</reference>
<dbReference type="Gene3D" id="3.40.50.150">
    <property type="entry name" value="Vaccinia Virus protein VP39"/>
    <property type="match status" value="1"/>
</dbReference>
<organism evidence="2 3">
    <name type="scientific">Blastopirellula marina</name>
    <dbReference type="NCBI Taxonomy" id="124"/>
    <lineage>
        <taxon>Bacteria</taxon>
        <taxon>Pseudomonadati</taxon>
        <taxon>Planctomycetota</taxon>
        <taxon>Planctomycetia</taxon>
        <taxon>Pirellulales</taxon>
        <taxon>Pirellulaceae</taxon>
        <taxon>Blastopirellula</taxon>
    </lineage>
</organism>
<accession>A0A2S8FVX9</accession>
<feature type="domain" description="Methyltransferase" evidence="1">
    <location>
        <begin position="39"/>
        <end position="132"/>
    </location>
</feature>
<protein>
    <recommendedName>
        <fullName evidence="1">Methyltransferase domain-containing protein</fullName>
    </recommendedName>
</protein>
<evidence type="ECO:0000259" key="1">
    <source>
        <dbReference type="Pfam" id="PF13649"/>
    </source>
</evidence>
<sequence>MDAIIQLFSGVNRLAPGSPGITEKAFRIASAGRSIASIYEPGCGNGAATLLLAELSTAHITAIDTCQEFLDWLTQRIDQVGCSDRVALLNRDMTESWPKTAQFDLIWCEGSVYNMGLDQALCGWKNLLSPGGRVAISDLVWTSRAPSQEIQDFWKADGVTLLHHEEAAARFAANGYRLLDSFVFPEQAWQNYYGPLVEQLAPYLEPFSASNDMRALATAFQKEIRMRREFGGEYEYVFFIAEL</sequence>
<dbReference type="RefSeq" id="WP_105329500.1">
    <property type="nucleotide sequence ID" value="NZ_PUHY01000006.1"/>
</dbReference>
<evidence type="ECO:0000313" key="3">
    <source>
        <dbReference type="Proteomes" id="UP000238322"/>
    </source>
</evidence>
<evidence type="ECO:0000313" key="2">
    <source>
        <dbReference type="EMBL" id="PQO36210.1"/>
    </source>
</evidence>
<gene>
    <name evidence="2" type="ORF">C5Y83_09855</name>
</gene>
<dbReference type="Proteomes" id="UP000238322">
    <property type="component" value="Unassembled WGS sequence"/>
</dbReference>
<name>A0A2S8FVX9_9BACT</name>
<comment type="caution">
    <text evidence="2">The sequence shown here is derived from an EMBL/GenBank/DDBJ whole genome shotgun (WGS) entry which is preliminary data.</text>
</comment>
<dbReference type="CDD" id="cd02440">
    <property type="entry name" value="AdoMet_MTases"/>
    <property type="match status" value="1"/>
</dbReference>
<dbReference type="OrthoDB" id="9772751at2"/>
<dbReference type="EMBL" id="PUHY01000006">
    <property type="protein sequence ID" value="PQO36210.1"/>
    <property type="molecule type" value="Genomic_DNA"/>
</dbReference>